<evidence type="ECO:0000313" key="7">
    <source>
        <dbReference type="Proteomes" id="UP000095751"/>
    </source>
</evidence>
<sequence length="176" mass="20412">MALDCEMVGVGPLHSTHHRSSLARVVITDWKGDRLFDQHIQQSEPVTDYRTFVSGITENNLKYATMTLDICRTIVSNILFGHILVGHGLENDLQVLGIDHPWWMIRDTAFYEPFMNVRYYDNTLLPRKLKDLVLERLGKRIQVSGSPHSPIEDAKWAMNLYKSVRSDWEALFYEHP</sequence>
<dbReference type="InParanoid" id="A0A1E7FNU8"/>
<evidence type="ECO:0000256" key="1">
    <source>
        <dbReference type="ARBA" id="ARBA00022552"/>
    </source>
</evidence>
<evidence type="ECO:0000256" key="2">
    <source>
        <dbReference type="ARBA" id="ARBA00022722"/>
    </source>
</evidence>
<evidence type="ECO:0000313" key="6">
    <source>
        <dbReference type="EMBL" id="OEU19804.1"/>
    </source>
</evidence>
<protein>
    <submittedName>
        <fullName evidence="6">Ribonuclease H-like protein</fullName>
    </submittedName>
</protein>
<dbReference type="SUPFAM" id="SSF53098">
    <property type="entry name" value="Ribonuclease H-like"/>
    <property type="match status" value="1"/>
</dbReference>
<comment type="function">
    <text evidence="4">Exoribonuclease involved in ribosome biosynthesis. Involved in the processing of ITS1, the internal transcribed spacer localized between the 18S and 5.8S rRNAs.</text>
</comment>
<dbReference type="GO" id="GO:0006364">
    <property type="term" value="P:rRNA processing"/>
    <property type="evidence" value="ECO:0007669"/>
    <property type="project" value="UniProtKB-KW"/>
</dbReference>
<dbReference type="SMART" id="SM00479">
    <property type="entry name" value="EXOIII"/>
    <property type="match status" value="1"/>
</dbReference>
<evidence type="ECO:0000256" key="3">
    <source>
        <dbReference type="ARBA" id="ARBA00022801"/>
    </source>
</evidence>
<dbReference type="EMBL" id="KV784355">
    <property type="protein sequence ID" value="OEU19804.1"/>
    <property type="molecule type" value="Genomic_DNA"/>
</dbReference>
<dbReference type="AlphaFoldDB" id="A0A1E7FNU8"/>
<feature type="domain" description="Exonuclease" evidence="5">
    <location>
        <begin position="1"/>
        <end position="170"/>
    </location>
</feature>
<dbReference type="Pfam" id="PF00929">
    <property type="entry name" value="RNase_T"/>
    <property type="match status" value="1"/>
</dbReference>
<gene>
    <name evidence="6" type="ORF">FRACYDRAFT_224538</name>
</gene>
<dbReference type="Proteomes" id="UP000095751">
    <property type="component" value="Unassembled WGS sequence"/>
</dbReference>
<name>A0A1E7FNU8_9STRA</name>
<dbReference type="GO" id="GO:0004527">
    <property type="term" value="F:exonuclease activity"/>
    <property type="evidence" value="ECO:0007669"/>
    <property type="project" value="InterPro"/>
</dbReference>
<dbReference type="InterPro" id="IPR036397">
    <property type="entry name" value="RNaseH_sf"/>
</dbReference>
<accession>A0A1E7FNU8</accession>
<dbReference type="OrthoDB" id="16516at2759"/>
<dbReference type="GO" id="GO:0005634">
    <property type="term" value="C:nucleus"/>
    <property type="evidence" value="ECO:0007669"/>
    <property type="project" value="TreeGrafter"/>
</dbReference>
<keyword evidence="7" id="KW-1185">Reference proteome</keyword>
<keyword evidence="2" id="KW-0540">Nuclease</keyword>
<organism evidence="6 7">
    <name type="scientific">Fragilariopsis cylindrus CCMP1102</name>
    <dbReference type="NCBI Taxonomy" id="635003"/>
    <lineage>
        <taxon>Eukaryota</taxon>
        <taxon>Sar</taxon>
        <taxon>Stramenopiles</taxon>
        <taxon>Ochrophyta</taxon>
        <taxon>Bacillariophyta</taxon>
        <taxon>Bacillariophyceae</taxon>
        <taxon>Bacillariophycidae</taxon>
        <taxon>Bacillariales</taxon>
        <taxon>Bacillariaceae</taxon>
        <taxon>Fragilariopsis</taxon>
    </lineage>
</organism>
<dbReference type="GO" id="GO:0003676">
    <property type="term" value="F:nucleic acid binding"/>
    <property type="evidence" value="ECO:0007669"/>
    <property type="project" value="InterPro"/>
</dbReference>
<dbReference type="InterPro" id="IPR012337">
    <property type="entry name" value="RNaseH-like_sf"/>
</dbReference>
<dbReference type="PANTHER" id="PTHR12801">
    <property type="entry name" value="RNA EXONUCLEASE REXO1 / RECO3 FAMILY MEMBER-RELATED"/>
    <property type="match status" value="1"/>
</dbReference>
<dbReference type="PANTHER" id="PTHR12801:SF45">
    <property type="entry name" value="RNA EXONUCLEASE 4"/>
    <property type="match status" value="1"/>
</dbReference>
<keyword evidence="1" id="KW-0698">rRNA processing</keyword>
<evidence type="ECO:0000259" key="5">
    <source>
        <dbReference type="SMART" id="SM00479"/>
    </source>
</evidence>
<dbReference type="Gene3D" id="3.30.420.10">
    <property type="entry name" value="Ribonuclease H-like superfamily/Ribonuclease H"/>
    <property type="match status" value="1"/>
</dbReference>
<dbReference type="KEGG" id="fcy:FRACYDRAFT_224538"/>
<evidence type="ECO:0000256" key="4">
    <source>
        <dbReference type="ARBA" id="ARBA00025599"/>
    </source>
</evidence>
<dbReference type="InterPro" id="IPR047021">
    <property type="entry name" value="REXO1/3/4-like"/>
</dbReference>
<reference evidence="6 7" key="1">
    <citation type="submission" date="2016-09" db="EMBL/GenBank/DDBJ databases">
        <title>Extensive genetic diversity and differential bi-allelic expression allows diatom success in the polar Southern Ocean.</title>
        <authorList>
            <consortium name="DOE Joint Genome Institute"/>
            <person name="Mock T."/>
            <person name="Otillar R.P."/>
            <person name="Strauss J."/>
            <person name="Dupont C."/>
            <person name="Frickenhaus S."/>
            <person name="Maumus F."/>
            <person name="Mcmullan M."/>
            <person name="Sanges R."/>
            <person name="Schmutz J."/>
            <person name="Toseland A."/>
            <person name="Valas R."/>
            <person name="Veluchamy A."/>
            <person name="Ward B.J."/>
            <person name="Allen A."/>
            <person name="Barry K."/>
            <person name="Falciatore A."/>
            <person name="Ferrante M."/>
            <person name="Fortunato A.E."/>
            <person name="Gloeckner G."/>
            <person name="Gruber A."/>
            <person name="Hipkin R."/>
            <person name="Janech M."/>
            <person name="Kroth P."/>
            <person name="Leese F."/>
            <person name="Lindquist E."/>
            <person name="Lyon B.R."/>
            <person name="Martin J."/>
            <person name="Mayer C."/>
            <person name="Parker M."/>
            <person name="Quesneville H."/>
            <person name="Raymond J."/>
            <person name="Uhlig C."/>
            <person name="Valentin K.U."/>
            <person name="Worden A.Z."/>
            <person name="Armbrust E.V."/>
            <person name="Bowler C."/>
            <person name="Green B."/>
            <person name="Moulton V."/>
            <person name="Van Oosterhout C."/>
            <person name="Grigoriev I."/>
        </authorList>
    </citation>
    <scope>NUCLEOTIDE SEQUENCE [LARGE SCALE GENOMIC DNA]</scope>
    <source>
        <strain evidence="6 7">CCMP1102</strain>
    </source>
</reference>
<keyword evidence="3" id="KW-0378">Hydrolase</keyword>
<proteinExistence type="predicted"/>
<dbReference type="InterPro" id="IPR013520">
    <property type="entry name" value="Ribonucl_H"/>
</dbReference>